<dbReference type="InterPro" id="IPR045851">
    <property type="entry name" value="AMP-bd_C_sf"/>
</dbReference>
<accession>A0A261VP04</accession>
<dbReference type="Gene3D" id="3.30.300.30">
    <property type="match status" value="1"/>
</dbReference>
<dbReference type="PANTHER" id="PTHR43767">
    <property type="entry name" value="LONG-CHAIN-FATTY-ACID--COA LIGASE"/>
    <property type="match status" value="1"/>
</dbReference>
<reference evidence="4" key="1">
    <citation type="submission" date="2017-05" db="EMBL/GenBank/DDBJ databases">
        <title>Complete and WGS of Bordetella genogroups.</title>
        <authorList>
            <person name="Spilker T."/>
            <person name="Lipuma J."/>
        </authorList>
    </citation>
    <scope>NUCLEOTIDE SEQUENCE [LARGE SCALE GENOMIC DNA]</scope>
    <source>
        <strain evidence="4">AU8256</strain>
    </source>
</reference>
<evidence type="ECO:0000313" key="3">
    <source>
        <dbReference type="EMBL" id="OZI75835.1"/>
    </source>
</evidence>
<dbReference type="InterPro" id="IPR020845">
    <property type="entry name" value="AMP-binding_CS"/>
</dbReference>
<dbReference type="RefSeq" id="WP_038853973.1">
    <property type="nucleotide sequence ID" value="NZ_NEVT01000006.1"/>
</dbReference>
<organism evidence="3 4">
    <name type="scientific">Bordetella genomosp. 2</name>
    <dbReference type="NCBI Taxonomy" id="1983456"/>
    <lineage>
        <taxon>Bacteria</taxon>
        <taxon>Pseudomonadati</taxon>
        <taxon>Pseudomonadota</taxon>
        <taxon>Betaproteobacteria</taxon>
        <taxon>Burkholderiales</taxon>
        <taxon>Alcaligenaceae</taxon>
        <taxon>Bordetella</taxon>
    </lineage>
</organism>
<dbReference type="Gene3D" id="3.40.50.12780">
    <property type="entry name" value="N-terminal domain of ligase-like"/>
    <property type="match status" value="1"/>
</dbReference>
<protein>
    <submittedName>
        <fullName evidence="3">Long-chain fatty acid--CoA ligase</fullName>
    </submittedName>
</protein>
<evidence type="ECO:0000259" key="2">
    <source>
        <dbReference type="Pfam" id="PF13193"/>
    </source>
</evidence>
<dbReference type="EMBL" id="NEVT01000006">
    <property type="protein sequence ID" value="OZI75835.1"/>
    <property type="molecule type" value="Genomic_DNA"/>
</dbReference>
<dbReference type="GO" id="GO:0016878">
    <property type="term" value="F:acid-thiol ligase activity"/>
    <property type="evidence" value="ECO:0007669"/>
    <property type="project" value="UniProtKB-ARBA"/>
</dbReference>
<sequence length="564" mass="62703">MDAAHSPFWPRGVPRMLRVPQVPLGHFLDVAAQRYPDKTAIVYCDARIRYGDLKARVDRLAAFMFHRLGVRHGDRILLFSQNCPQFVMAFYAIVRLGAVVVPINAMCTSAELEHYLADTDAQLAFVAQDLLPQVQPHLGGRLRHAVIHAYSDGLPEQDPANETPEWVLAPRRALAGDNLTGFEDAVARGAGELPPAPSPDSLCVLPYTSGTTGQPKGCKHTHQTILAANIASSLWRGLHAESVFLAVAPLFHMLGMQGMMNQPIVLGATIVMMPRWNPRAAAHIMEKHRVSAWSAPPAMVIDFFSQPGIGERRLDSLATLCGGGAAMPEAIATMLQQRFGIQYNEAYGLSETASFLHANPPQRGKRQCLGLPGPGVESRIVDPVTLQELPRGEVGELVTRGPQVMLGYWRNEQADQQAFCELDGKRFLRTGDLASIDEDGYFFMRERLKRMINASGYKVWPAEVENMMYEHEAVREACVVGLPDQRRGETVKAIVVLKPDCQGMVSEQELIAWCRTRMAAYKVPRFIEFTDSLPKSNTGKVLWRMLQDAQRQAHEARERRTQPV</sequence>
<dbReference type="InterPro" id="IPR050237">
    <property type="entry name" value="ATP-dep_AMP-bd_enzyme"/>
</dbReference>
<proteinExistence type="predicted"/>
<dbReference type="Pfam" id="PF00501">
    <property type="entry name" value="AMP-binding"/>
    <property type="match status" value="1"/>
</dbReference>
<evidence type="ECO:0000259" key="1">
    <source>
        <dbReference type="Pfam" id="PF00501"/>
    </source>
</evidence>
<keyword evidence="4" id="KW-1185">Reference proteome</keyword>
<dbReference type="Pfam" id="PF13193">
    <property type="entry name" value="AMP-binding_C"/>
    <property type="match status" value="1"/>
</dbReference>
<dbReference type="SUPFAM" id="SSF56801">
    <property type="entry name" value="Acetyl-CoA synthetase-like"/>
    <property type="match status" value="1"/>
</dbReference>
<keyword evidence="3" id="KW-0436">Ligase</keyword>
<name>A0A261VP04_9BORD</name>
<gene>
    <name evidence="3" type="ORF">CAL24_11550</name>
</gene>
<dbReference type="AlphaFoldDB" id="A0A261VP04"/>
<dbReference type="PROSITE" id="PS00455">
    <property type="entry name" value="AMP_BINDING"/>
    <property type="match status" value="1"/>
</dbReference>
<dbReference type="InterPro" id="IPR042099">
    <property type="entry name" value="ANL_N_sf"/>
</dbReference>
<dbReference type="NCBIfam" id="NF006181">
    <property type="entry name" value="PRK08314.1"/>
    <property type="match status" value="1"/>
</dbReference>
<dbReference type="Proteomes" id="UP000215633">
    <property type="component" value="Unassembled WGS sequence"/>
</dbReference>
<feature type="domain" description="AMP-binding enzyme C-terminal" evidence="2">
    <location>
        <begin position="463"/>
        <end position="540"/>
    </location>
</feature>
<feature type="domain" description="AMP-dependent synthetase/ligase" evidence="1">
    <location>
        <begin position="29"/>
        <end position="409"/>
    </location>
</feature>
<evidence type="ECO:0000313" key="4">
    <source>
        <dbReference type="Proteomes" id="UP000215633"/>
    </source>
</evidence>
<dbReference type="InterPro" id="IPR000873">
    <property type="entry name" value="AMP-dep_synth/lig_dom"/>
</dbReference>
<dbReference type="PANTHER" id="PTHR43767:SF1">
    <property type="entry name" value="NONRIBOSOMAL PEPTIDE SYNTHASE PES1 (EUROFUNG)-RELATED"/>
    <property type="match status" value="1"/>
</dbReference>
<comment type="caution">
    <text evidence="3">The sequence shown here is derived from an EMBL/GenBank/DDBJ whole genome shotgun (WGS) entry which is preliminary data.</text>
</comment>
<dbReference type="InterPro" id="IPR025110">
    <property type="entry name" value="AMP-bd_C"/>
</dbReference>